<keyword evidence="2 5" id="KW-0812">Transmembrane</keyword>
<evidence type="ECO:0000313" key="8">
    <source>
        <dbReference type="Proteomes" id="UP000531594"/>
    </source>
</evidence>
<evidence type="ECO:0000259" key="6">
    <source>
        <dbReference type="Pfam" id="PF13240"/>
    </source>
</evidence>
<name>A0A7X0LW07_9BACI</name>
<dbReference type="RefSeq" id="WP_184526758.1">
    <property type="nucleotide sequence ID" value="NZ_JACHGK010000009.1"/>
</dbReference>
<evidence type="ECO:0000313" key="7">
    <source>
        <dbReference type="EMBL" id="MBB6446080.1"/>
    </source>
</evidence>
<gene>
    <name evidence="7" type="ORF">HNR53_002730</name>
</gene>
<feature type="transmembrane region" description="Helical" evidence="5">
    <location>
        <begin position="42"/>
        <end position="63"/>
    </location>
</feature>
<dbReference type="AlphaFoldDB" id="A0A7X0LW07"/>
<feature type="transmembrane region" description="Helical" evidence="5">
    <location>
        <begin position="105"/>
        <end position="126"/>
    </location>
</feature>
<organism evidence="7 8">
    <name type="scientific">Bacillus benzoevorans</name>
    <dbReference type="NCBI Taxonomy" id="1456"/>
    <lineage>
        <taxon>Bacteria</taxon>
        <taxon>Bacillati</taxon>
        <taxon>Bacillota</taxon>
        <taxon>Bacilli</taxon>
        <taxon>Bacillales</taxon>
        <taxon>Bacillaceae</taxon>
        <taxon>Bacillus</taxon>
    </lineage>
</organism>
<dbReference type="Pfam" id="PF09685">
    <property type="entry name" value="MamF_MmsF"/>
    <property type="match status" value="1"/>
</dbReference>
<comment type="caution">
    <text evidence="7">The sequence shown here is derived from an EMBL/GenBank/DDBJ whole genome shotgun (WGS) entry which is preliminary data.</text>
</comment>
<comment type="subcellular location">
    <subcellularLocation>
        <location evidence="1">Membrane</location>
        <topology evidence="1">Multi-pass membrane protein</topology>
    </subcellularLocation>
</comment>
<dbReference type="InterPro" id="IPR019109">
    <property type="entry name" value="MamF_MmsF"/>
</dbReference>
<evidence type="ECO:0000256" key="2">
    <source>
        <dbReference type="ARBA" id="ARBA00022692"/>
    </source>
</evidence>
<reference evidence="7 8" key="1">
    <citation type="submission" date="2020-08" db="EMBL/GenBank/DDBJ databases">
        <title>Genomic Encyclopedia of Type Strains, Phase IV (KMG-IV): sequencing the most valuable type-strain genomes for metagenomic binning, comparative biology and taxonomic classification.</title>
        <authorList>
            <person name="Goeker M."/>
        </authorList>
    </citation>
    <scope>NUCLEOTIDE SEQUENCE [LARGE SCALE GENOMIC DNA]</scope>
    <source>
        <strain evidence="7 8">DSM 5391</strain>
    </source>
</reference>
<protein>
    <submittedName>
        <fullName evidence="7">Putative membrane protein</fullName>
    </submittedName>
</protein>
<evidence type="ECO:0000256" key="1">
    <source>
        <dbReference type="ARBA" id="ARBA00004141"/>
    </source>
</evidence>
<dbReference type="InterPro" id="IPR026870">
    <property type="entry name" value="Zinc_ribbon_dom"/>
</dbReference>
<feature type="transmembrane region" description="Helical" evidence="5">
    <location>
        <begin position="75"/>
        <end position="99"/>
    </location>
</feature>
<accession>A0A7X0LW07</accession>
<dbReference type="EMBL" id="JACHGK010000009">
    <property type="protein sequence ID" value="MBB6446080.1"/>
    <property type="molecule type" value="Genomic_DNA"/>
</dbReference>
<dbReference type="Proteomes" id="UP000531594">
    <property type="component" value="Unassembled WGS sequence"/>
</dbReference>
<evidence type="ECO:0000256" key="4">
    <source>
        <dbReference type="ARBA" id="ARBA00023136"/>
    </source>
</evidence>
<evidence type="ECO:0000256" key="3">
    <source>
        <dbReference type="ARBA" id="ARBA00022989"/>
    </source>
</evidence>
<keyword evidence="8" id="KW-1185">Reference proteome</keyword>
<keyword evidence="3 5" id="KW-1133">Transmembrane helix</keyword>
<proteinExistence type="predicted"/>
<sequence>MICTKCGKSLADEAKFCDNCGTPTGTSWNDHDTYKQSDDEENKIVCILAYLGILFFIPLVASPESQAGRFHANQGLVLLIFSVAGQLILSILSAVLWFIAWLFGIIAALWGIAMFVLMILGMLNAAQGERKPLQFIGDIKIIK</sequence>
<evidence type="ECO:0000256" key="5">
    <source>
        <dbReference type="SAM" id="Phobius"/>
    </source>
</evidence>
<keyword evidence="4 5" id="KW-0472">Membrane</keyword>
<feature type="domain" description="Zinc-ribbon" evidence="6">
    <location>
        <begin position="3"/>
        <end position="23"/>
    </location>
</feature>
<dbReference type="Pfam" id="PF13240">
    <property type="entry name" value="Zn_Ribbon_1"/>
    <property type="match status" value="1"/>
</dbReference>